<dbReference type="GO" id="GO:0005886">
    <property type="term" value="C:plasma membrane"/>
    <property type="evidence" value="ECO:0007669"/>
    <property type="project" value="UniProtKB-SubCell"/>
</dbReference>
<dbReference type="InterPro" id="IPR003593">
    <property type="entry name" value="AAA+_ATPase"/>
</dbReference>
<dbReference type="EMBL" id="FOYQ01000001">
    <property type="protein sequence ID" value="SFR31210.1"/>
    <property type="molecule type" value="Genomic_DNA"/>
</dbReference>
<organism evidence="11 12">
    <name type="scientific">Robiginitalea myxolifaciens</name>
    <dbReference type="NCBI Taxonomy" id="400055"/>
    <lineage>
        <taxon>Bacteria</taxon>
        <taxon>Pseudomonadati</taxon>
        <taxon>Bacteroidota</taxon>
        <taxon>Flavobacteriia</taxon>
        <taxon>Flavobacteriales</taxon>
        <taxon>Flavobacteriaceae</taxon>
        <taxon>Robiginitalea</taxon>
    </lineage>
</organism>
<dbReference type="STRING" id="400055.SAMN04490243_0037"/>
<dbReference type="InterPro" id="IPR051535">
    <property type="entry name" value="Siderophore_ABC-ATPase"/>
</dbReference>
<protein>
    <submittedName>
        <fullName evidence="11">Iron complex transport system ATP-binding protein</fullName>
    </submittedName>
</protein>
<dbReference type="GO" id="GO:0016887">
    <property type="term" value="F:ATP hydrolysis activity"/>
    <property type="evidence" value="ECO:0007669"/>
    <property type="project" value="InterPro"/>
</dbReference>
<name>A0A1I6FMP9_9FLAO</name>
<evidence type="ECO:0000313" key="11">
    <source>
        <dbReference type="EMBL" id="SFR31210.1"/>
    </source>
</evidence>
<evidence type="ECO:0000256" key="8">
    <source>
        <dbReference type="ARBA" id="ARBA00023065"/>
    </source>
</evidence>
<keyword evidence="8" id="KW-0406">Ion transport</keyword>
<dbReference type="Gene3D" id="3.40.50.300">
    <property type="entry name" value="P-loop containing nucleotide triphosphate hydrolases"/>
    <property type="match status" value="1"/>
</dbReference>
<evidence type="ECO:0000313" key="12">
    <source>
        <dbReference type="Proteomes" id="UP000199534"/>
    </source>
</evidence>
<dbReference type="Pfam" id="PF00005">
    <property type="entry name" value="ABC_tran"/>
    <property type="match status" value="1"/>
</dbReference>
<dbReference type="CDD" id="cd03214">
    <property type="entry name" value="ABC_Iron-Siderophores_B12_Hemin"/>
    <property type="match status" value="1"/>
</dbReference>
<dbReference type="PANTHER" id="PTHR42771:SF2">
    <property type="entry name" value="IRON(3+)-HYDROXAMATE IMPORT ATP-BINDING PROTEIN FHUC"/>
    <property type="match status" value="1"/>
</dbReference>
<dbReference type="SUPFAM" id="SSF52540">
    <property type="entry name" value="P-loop containing nucleoside triphosphate hydrolases"/>
    <property type="match status" value="1"/>
</dbReference>
<keyword evidence="7" id="KW-0408">Iron</keyword>
<dbReference type="InterPro" id="IPR003439">
    <property type="entry name" value="ABC_transporter-like_ATP-bd"/>
</dbReference>
<evidence type="ECO:0000259" key="10">
    <source>
        <dbReference type="PROSITE" id="PS50893"/>
    </source>
</evidence>
<evidence type="ECO:0000256" key="5">
    <source>
        <dbReference type="ARBA" id="ARBA00022741"/>
    </source>
</evidence>
<keyword evidence="2" id="KW-0813">Transport</keyword>
<evidence type="ECO:0000256" key="6">
    <source>
        <dbReference type="ARBA" id="ARBA00022840"/>
    </source>
</evidence>
<dbReference type="InterPro" id="IPR027417">
    <property type="entry name" value="P-loop_NTPase"/>
</dbReference>
<evidence type="ECO:0000256" key="7">
    <source>
        <dbReference type="ARBA" id="ARBA00023004"/>
    </source>
</evidence>
<evidence type="ECO:0000256" key="4">
    <source>
        <dbReference type="ARBA" id="ARBA00022496"/>
    </source>
</evidence>
<keyword evidence="5" id="KW-0547">Nucleotide-binding</keyword>
<keyword evidence="9" id="KW-0472">Membrane</keyword>
<keyword evidence="3" id="KW-1003">Cell membrane</keyword>
<dbReference type="PANTHER" id="PTHR42771">
    <property type="entry name" value="IRON(3+)-HYDROXAMATE IMPORT ATP-BINDING PROTEIN FHUC"/>
    <property type="match status" value="1"/>
</dbReference>
<feature type="domain" description="ABC transporter" evidence="10">
    <location>
        <begin position="18"/>
        <end position="258"/>
    </location>
</feature>
<dbReference type="SMART" id="SM00382">
    <property type="entry name" value="AAA"/>
    <property type="match status" value="1"/>
</dbReference>
<dbReference type="AlphaFoldDB" id="A0A1I6FMP9"/>
<reference evidence="11 12" key="1">
    <citation type="submission" date="2016-10" db="EMBL/GenBank/DDBJ databases">
        <authorList>
            <person name="de Groot N.N."/>
        </authorList>
    </citation>
    <scope>NUCLEOTIDE SEQUENCE [LARGE SCALE GENOMIC DNA]</scope>
    <source>
        <strain evidence="11 12">DSM 21019</strain>
    </source>
</reference>
<gene>
    <name evidence="11" type="ORF">SAMN04490243_0037</name>
</gene>
<proteinExistence type="predicted"/>
<dbReference type="Proteomes" id="UP000199534">
    <property type="component" value="Unassembled WGS sequence"/>
</dbReference>
<dbReference type="PROSITE" id="PS50893">
    <property type="entry name" value="ABC_TRANSPORTER_2"/>
    <property type="match status" value="1"/>
</dbReference>
<evidence type="ECO:0000256" key="1">
    <source>
        <dbReference type="ARBA" id="ARBA00004202"/>
    </source>
</evidence>
<dbReference type="GO" id="GO:0006826">
    <property type="term" value="P:iron ion transport"/>
    <property type="evidence" value="ECO:0007669"/>
    <property type="project" value="UniProtKB-KW"/>
</dbReference>
<keyword evidence="12" id="KW-1185">Reference proteome</keyword>
<accession>A0A1I6FMP9</accession>
<sequence>MNSKDQIPAPHPQDNILLNATKLRIGYSKPELELGPRQGLDFELQSGSLTAIIGINGVGKSTLLRTLAGLQPALGGVVKILGNESDTLSARQQARQLSVVLTNPPASRNLSVRDLIALGRHPYTNWLGQLSALDEQCIADALKLTALESLAQHPCHSLSDGQLQRVLIARALAQQTPLVLLDEPTSHLDLHHKVRILKLLRDISRQPGKAVVFTTHEIDLALQLCTHMLVLFPDNYAFGTPQELIKSKVLESLFPSDSVTFDTVLQRFNIS</sequence>
<keyword evidence="4" id="KW-0410">Iron transport</keyword>
<dbReference type="OrthoDB" id="9787851at2"/>
<evidence type="ECO:0000256" key="2">
    <source>
        <dbReference type="ARBA" id="ARBA00022448"/>
    </source>
</evidence>
<dbReference type="GO" id="GO:0005524">
    <property type="term" value="F:ATP binding"/>
    <property type="evidence" value="ECO:0007669"/>
    <property type="project" value="UniProtKB-KW"/>
</dbReference>
<evidence type="ECO:0000256" key="9">
    <source>
        <dbReference type="ARBA" id="ARBA00023136"/>
    </source>
</evidence>
<evidence type="ECO:0000256" key="3">
    <source>
        <dbReference type="ARBA" id="ARBA00022475"/>
    </source>
</evidence>
<keyword evidence="6 11" id="KW-0067">ATP-binding</keyword>
<comment type="subcellular location">
    <subcellularLocation>
        <location evidence="1">Cell membrane</location>
        <topology evidence="1">Peripheral membrane protein</topology>
    </subcellularLocation>
</comment>